<evidence type="ECO:0000313" key="3">
    <source>
        <dbReference type="Proteomes" id="UP000271241"/>
    </source>
</evidence>
<reference evidence="3" key="1">
    <citation type="journal article" date="2018" name="Nat. Microbiol.">
        <title>Leveraging single-cell genomics to expand the fungal tree of life.</title>
        <authorList>
            <person name="Ahrendt S.R."/>
            <person name="Quandt C.A."/>
            <person name="Ciobanu D."/>
            <person name="Clum A."/>
            <person name="Salamov A."/>
            <person name="Andreopoulos B."/>
            <person name="Cheng J.F."/>
            <person name="Woyke T."/>
            <person name="Pelin A."/>
            <person name="Henrissat B."/>
            <person name="Reynolds N.K."/>
            <person name="Benny G.L."/>
            <person name="Smith M.E."/>
            <person name="James T.Y."/>
            <person name="Grigoriev I.V."/>
        </authorList>
    </citation>
    <scope>NUCLEOTIDE SEQUENCE [LARGE SCALE GENOMIC DNA]</scope>
    <source>
        <strain evidence="3">RSA 1356</strain>
    </source>
</reference>
<dbReference type="EMBL" id="KZ992631">
    <property type="protein sequence ID" value="RKP08153.1"/>
    <property type="molecule type" value="Genomic_DNA"/>
</dbReference>
<keyword evidence="3" id="KW-1185">Reference proteome</keyword>
<dbReference type="OrthoDB" id="2446291at2759"/>
<proteinExistence type="predicted"/>
<protein>
    <submittedName>
        <fullName evidence="2">Uncharacterized protein</fullName>
    </submittedName>
</protein>
<dbReference type="AlphaFoldDB" id="A0A4P9XQ49"/>
<feature type="region of interest" description="Disordered" evidence="1">
    <location>
        <begin position="229"/>
        <end position="249"/>
    </location>
</feature>
<evidence type="ECO:0000256" key="1">
    <source>
        <dbReference type="SAM" id="MobiDB-lite"/>
    </source>
</evidence>
<evidence type="ECO:0000313" key="2">
    <source>
        <dbReference type="EMBL" id="RKP08153.1"/>
    </source>
</evidence>
<name>A0A4P9XQ49_9FUNG</name>
<organism evidence="2 3">
    <name type="scientific">Thamnocephalis sphaerospora</name>
    <dbReference type="NCBI Taxonomy" id="78915"/>
    <lineage>
        <taxon>Eukaryota</taxon>
        <taxon>Fungi</taxon>
        <taxon>Fungi incertae sedis</taxon>
        <taxon>Zoopagomycota</taxon>
        <taxon>Zoopagomycotina</taxon>
        <taxon>Zoopagomycetes</taxon>
        <taxon>Zoopagales</taxon>
        <taxon>Sigmoideomycetaceae</taxon>
        <taxon>Thamnocephalis</taxon>
    </lineage>
</organism>
<sequence length="281" mass="30156">MRASSVVPTAHPHATAFRLIHSASGNHESGEYAVLGEIGSLHCNMTSSEWDACDSRKRSALEHCSVVRSCSKERDRLLENENGRVSKRQRFSQPPRPAVTGALNASACSSLAKARAGDVDSVNVSAMEEDLPEASMWSLSGSSSCYTENMTSAVHLRTKHALSPTLASHCAPTVYFGRTSYAPTATTGFPSGARDSGKIVASKEEASQQQQELQMPSLLGSALPSKWQAAARPPLAQPPASTTSSLPRRSLSQFSMGYRRDCPQCLARLPGHYAHLQQNAS</sequence>
<accession>A0A4P9XQ49</accession>
<dbReference type="Proteomes" id="UP000271241">
    <property type="component" value="Unassembled WGS sequence"/>
</dbReference>
<gene>
    <name evidence="2" type="ORF">THASP1DRAFT_23800</name>
</gene>